<keyword evidence="2" id="KW-0472">Membrane</keyword>
<feature type="transmembrane region" description="Helical" evidence="2">
    <location>
        <begin position="400"/>
        <end position="420"/>
    </location>
</feature>
<dbReference type="Proteomes" id="UP000500938">
    <property type="component" value="Chromosome"/>
</dbReference>
<gene>
    <name evidence="3" type="ORF">HKW67_21535</name>
</gene>
<feature type="transmembrane region" description="Helical" evidence="2">
    <location>
        <begin position="562"/>
        <end position="582"/>
    </location>
</feature>
<feature type="transmembrane region" description="Helical" evidence="2">
    <location>
        <begin position="996"/>
        <end position="1015"/>
    </location>
</feature>
<feature type="transmembrane region" description="Helical" evidence="2">
    <location>
        <begin position="467"/>
        <end position="491"/>
    </location>
</feature>
<dbReference type="EMBL" id="CP053085">
    <property type="protein sequence ID" value="QJR38344.1"/>
    <property type="molecule type" value="Genomic_DNA"/>
</dbReference>
<feature type="region of interest" description="Disordered" evidence="1">
    <location>
        <begin position="1"/>
        <end position="36"/>
    </location>
</feature>
<evidence type="ECO:0000313" key="3">
    <source>
        <dbReference type="EMBL" id="QJR38344.1"/>
    </source>
</evidence>
<evidence type="ECO:0000256" key="2">
    <source>
        <dbReference type="SAM" id="Phobius"/>
    </source>
</evidence>
<evidence type="ECO:0000256" key="1">
    <source>
        <dbReference type="SAM" id="MobiDB-lite"/>
    </source>
</evidence>
<dbReference type="PRINTS" id="PR00702">
    <property type="entry name" value="ACRIFLAVINRP"/>
</dbReference>
<protein>
    <submittedName>
        <fullName evidence="3">Efflux RND transporter permease subunit</fullName>
    </submittedName>
</protein>
<dbReference type="InterPro" id="IPR027463">
    <property type="entry name" value="AcrB_DN_DC_subdom"/>
</dbReference>
<dbReference type="GO" id="GO:0042910">
    <property type="term" value="F:xenobiotic transmembrane transporter activity"/>
    <property type="evidence" value="ECO:0007669"/>
    <property type="project" value="TreeGrafter"/>
</dbReference>
<dbReference type="InterPro" id="IPR001036">
    <property type="entry name" value="Acrflvin-R"/>
</dbReference>
<dbReference type="Gene3D" id="3.30.70.1440">
    <property type="entry name" value="Multidrug efflux transporter AcrB pore domain"/>
    <property type="match status" value="1"/>
</dbReference>
<feature type="transmembrane region" description="Helical" evidence="2">
    <location>
        <begin position="427"/>
        <end position="447"/>
    </location>
</feature>
<sequence>MTGGVTPSVERDEAKTTEDVTHQADADASESTGTRRKADSFNLSEWGLRHQSLVVFLLLLTMVAGTVSFFRLGRSEDPKYTLKTMIVAAAWPGATTREMEQGVVDRIERSLQEIPYFDNVTSKVMAGEAVLYVNLRDETPPAAVKDIWYQVRKRVGDLRGTLPAGVVGPFFNDDFADTYGSIYAVHTDGFTDAELKPVLLAIRQRLLRLPSVSRVELIGVQDEKIYVEASTTKLARLGIPAGAIFDAVRRQNLVLPSGVAETRSDRIAVRLDAAPSSEEALRNVIVAAPGGRTIRLGDIATVARRPVDPAEYTMHHEGERVVGFGVSMVEGGDILALGEALRREIDTIQSTLPVGISIVQVSDQPAAVKESVDDFLLRLGEALLVVLLVSFLSLGLRTGVIVAMSVPICLAATFVVMALIDIGLHRISLGALIIALGLLVDDAMIAVEMVTVKLEAGWDRWRAASYAWTSTAFPMLSGTLVTAAGFMPVGLAASSTGEYTGAIFWVVVGALLASWVVAVLFTPYLAFRFLKVPAQHVAHDSYDTPRYRRFRRAVDWCVAHRGAVIGATVAAFVLAGAGFSLVPQQFFPSSSRREVLVELELPAGASYTATRAYADTVSRMIAADSSVTQFTSYVGGGSPRFFLALNPEPRNLAYAQFIIQTRSLAASDSLFNRLQRRLDLDVADIRTRVSRLENGPPVGYPVQFRVLGPDPDSVRAIAETVRGVMRANPHVRDVHLQWTERTPVAHLRLNAARLRAVGADQTEVAGAVQSTLSGYPVTQLREGIELVDVIARAPVSERRGANALETIPVQTAFGRTVPLGQVATVQFGLGEGLLMRRSRDVVLPVRGDIQDGTQGPEVSAQVETALASVRDALPSGYRVETGGVVEESLKGQQSIVKVLPLMLLVMVTVLMIQLQSFARVALVILTAPLGLIGVVLALLIFQAPFGFVAQLGVIALAGMIMRNSVILVDQIEQDVRVGTPTWTAIVDATVRRARPIVLTAAAAIFAMIPLTRSAFWGPMAIAIMGGLCVATFLTLFSLPAMYAAWFRVRRAGDY</sequence>
<proteinExistence type="predicted"/>
<feature type="transmembrane region" description="Helical" evidence="2">
    <location>
        <begin position="895"/>
        <end position="914"/>
    </location>
</feature>
<dbReference type="SUPFAM" id="SSF82693">
    <property type="entry name" value="Multidrug efflux transporter AcrB pore domain, PN1, PN2, PC1 and PC2 subdomains"/>
    <property type="match status" value="2"/>
</dbReference>
<evidence type="ECO:0000313" key="4">
    <source>
        <dbReference type="Proteomes" id="UP000500938"/>
    </source>
</evidence>
<dbReference type="SUPFAM" id="SSF82866">
    <property type="entry name" value="Multidrug efflux transporter AcrB transmembrane domain"/>
    <property type="match status" value="2"/>
</dbReference>
<feature type="transmembrane region" description="Helical" evidence="2">
    <location>
        <begin position="1021"/>
        <end position="1045"/>
    </location>
</feature>
<dbReference type="Gene3D" id="3.30.2090.10">
    <property type="entry name" value="Multidrug efflux transporter AcrB TolC docking domain, DN and DC subdomains"/>
    <property type="match status" value="2"/>
</dbReference>
<feature type="transmembrane region" description="Helical" evidence="2">
    <location>
        <begin position="53"/>
        <end position="73"/>
    </location>
</feature>
<dbReference type="Pfam" id="PF00873">
    <property type="entry name" value="ACR_tran"/>
    <property type="match status" value="1"/>
</dbReference>
<feature type="compositionally biased region" description="Basic and acidic residues" evidence="1">
    <location>
        <begin position="9"/>
        <end position="25"/>
    </location>
</feature>
<keyword evidence="4" id="KW-1185">Reference proteome</keyword>
<dbReference type="KEGG" id="ggr:HKW67_21535"/>
<dbReference type="AlphaFoldDB" id="A0A6M4IUB5"/>
<dbReference type="PANTHER" id="PTHR32063:SF18">
    <property type="entry name" value="CATION EFFLUX SYSTEM PROTEIN"/>
    <property type="match status" value="1"/>
</dbReference>
<dbReference type="Gene3D" id="3.30.70.1430">
    <property type="entry name" value="Multidrug efflux transporter AcrB pore domain"/>
    <property type="match status" value="2"/>
</dbReference>
<keyword evidence="2" id="KW-1133">Transmembrane helix</keyword>
<dbReference type="Gene3D" id="1.20.1640.10">
    <property type="entry name" value="Multidrug efflux transporter AcrB transmembrane domain"/>
    <property type="match status" value="2"/>
</dbReference>
<feature type="transmembrane region" description="Helical" evidence="2">
    <location>
        <begin position="503"/>
        <end position="526"/>
    </location>
</feature>
<reference evidence="3 4" key="1">
    <citation type="submission" date="2020-05" db="EMBL/GenBank/DDBJ databases">
        <title>Complete genome sequence of Gemmatimonas greenlandica TET16.</title>
        <authorList>
            <person name="Zeng Y."/>
        </authorList>
    </citation>
    <scope>NUCLEOTIDE SEQUENCE [LARGE SCALE GENOMIC DNA]</scope>
    <source>
        <strain evidence="3 4">TET16</strain>
    </source>
</reference>
<dbReference type="SUPFAM" id="SSF82714">
    <property type="entry name" value="Multidrug efflux transporter AcrB TolC docking domain, DN and DC subdomains"/>
    <property type="match status" value="2"/>
</dbReference>
<dbReference type="GO" id="GO:0005886">
    <property type="term" value="C:plasma membrane"/>
    <property type="evidence" value="ECO:0007669"/>
    <property type="project" value="TreeGrafter"/>
</dbReference>
<name>A0A6M4IUB5_9BACT</name>
<accession>A0A6M4IUB5</accession>
<feature type="transmembrane region" description="Helical" evidence="2">
    <location>
        <begin position="920"/>
        <end position="941"/>
    </location>
</feature>
<organism evidence="3 4">
    <name type="scientific">Gemmatimonas groenlandica</name>
    <dbReference type="NCBI Taxonomy" id="2732249"/>
    <lineage>
        <taxon>Bacteria</taxon>
        <taxon>Pseudomonadati</taxon>
        <taxon>Gemmatimonadota</taxon>
        <taxon>Gemmatimonadia</taxon>
        <taxon>Gemmatimonadales</taxon>
        <taxon>Gemmatimonadaceae</taxon>
        <taxon>Gemmatimonas</taxon>
    </lineage>
</organism>
<keyword evidence="2" id="KW-0812">Transmembrane</keyword>
<dbReference type="PANTHER" id="PTHR32063">
    <property type="match status" value="1"/>
</dbReference>
<dbReference type="Gene3D" id="3.30.70.1320">
    <property type="entry name" value="Multidrug efflux transporter AcrB pore domain like"/>
    <property type="match status" value="1"/>
</dbReference>